<dbReference type="EMBL" id="CP042430">
    <property type="protein sequence ID" value="QEC50368.1"/>
    <property type="molecule type" value="Genomic_DNA"/>
</dbReference>
<evidence type="ECO:0000313" key="2">
    <source>
        <dbReference type="Proteomes" id="UP000321805"/>
    </source>
</evidence>
<evidence type="ECO:0000313" key="1">
    <source>
        <dbReference type="EMBL" id="QEC50368.1"/>
    </source>
</evidence>
<dbReference type="KEGG" id="bsol:FSW04_24140"/>
<protein>
    <submittedName>
        <fullName evidence="1">Uncharacterized protein</fullName>
    </submittedName>
</protein>
<reference evidence="1 2" key="1">
    <citation type="journal article" date="2018" name="J. Microbiol.">
        <title>Baekduia soli gen. nov., sp. nov., a novel bacterium isolated from the soil of Baekdu Mountain and proposal of a novel family name, Baekduiaceae fam. nov.</title>
        <authorList>
            <person name="An D.S."/>
            <person name="Siddiqi M.Z."/>
            <person name="Kim K.H."/>
            <person name="Yu H.S."/>
            <person name="Im W.T."/>
        </authorList>
    </citation>
    <scope>NUCLEOTIDE SEQUENCE [LARGE SCALE GENOMIC DNA]</scope>
    <source>
        <strain evidence="1 2">BR7-21</strain>
    </source>
</reference>
<dbReference type="OrthoDB" id="9812656at2"/>
<name>A0A5B8UC08_9ACTN</name>
<dbReference type="AlphaFoldDB" id="A0A5B8UC08"/>
<keyword evidence="2" id="KW-1185">Reference proteome</keyword>
<sequence>MAPTRPIPSPGMPVRIVHLGAVEPAVIDSVGPDSRSVVVAGRTYTLREVNGRFVREGDPWYGVRLSLLEG</sequence>
<dbReference type="Proteomes" id="UP000321805">
    <property type="component" value="Chromosome"/>
</dbReference>
<proteinExistence type="predicted"/>
<organism evidence="1 2">
    <name type="scientific">Baekduia soli</name>
    <dbReference type="NCBI Taxonomy" id="496014"/>
    <lineage>
        <taxon>Bacteria</taxon>
        <taxon>Bacillati</taxon>
        <taxon>Actinomycetota</taxon>
        <taxon>Thermoleophilia</taxon>
        <taxon>Solirubrobacterales</taxon>
        <taxon>Baekduiaceae</taxon>
        <taxon>Baekduia</taxon>
    </lineage>
</organism>
<gene>
    <name evidence="1" type="ORF">FSW04_24140</name>
</gene>
<accession>A0A5B8UC08</accession>
<dbReference type="RefSeq" id="WP_146922924.1">
    <property type="nucleotide sequence ID" value="NZ_CP042430.1"/>
</dbReference>